<comment type="caution">
    <text evidence="1">The sequence shown here is derived from an EMBL/GenBank/DDBJ whole genome shotgun (WGS) entry which is preliminary data.</text>
</comment>
<name>A0A4D9DX87_9SAUR</name>
<gene>
    <name evidence="1" type="ORF">DR999_PMT15050</name>
</gene>
<reference evidence="1 2" key="2">
    <citation type="submission" date="2019-04" db="EMBL/GenBank/DDBJ databases">
        <title>The genome sequence of big-headed turtle.</title>
        <authorList>
            <person name="Gong S."/>
        </authorList>
    </citation>
    <scope>NUCLEOTIDE SEQUENCE [LARGE SCALE GENOMIC DNA]</scope>
    <source>
        <strain evidence="1">DO16091913</strain>
        <tissue evidence="1">Muscle</tissue>
    </source>
</reference>
<organism evidence="1 2">
    <name type="scientific">Platysternon megacephalum</name>
    <name type="common">big-headed turtle</name>
    <dbReference type="NCBI Taxonomy" id="55544"/>
    <lineage>
        <taxon>Eukaryota</taxon>
        <taxon>Metazoa</taxon>
        <taxon>Chordata</taxon>
        <taxon>Craniata</taxon>
        <taxon>Vertebrata</taxon>
        <taxon>Euteleostomi</taxon>
        <taxon>Archelosauria</taxon>
        <taxon>Testudinata</taxon>
        <taxon>Testudines</taxon>
        <taxon>Cryptodira</taxon>
        <taxon>Durocryptodira</taxon>
        <taxon>Testudinoidea</taxon>
        <taxon>Platysternidae</taxon>
        <taxon>Platysternon</taxon>
    </lineage>
</organism>
<reference evidence="1 2" key="1">
    <citation type="submission" date="2019-04" db="EMBL/GenBank/DDBJ databases">
        <title>Draft genome of the big-headed turtle Platysternon megacephalum.</title>
        <authorList>
            <person name="Gong S."/>
        </authorList>
    </citation>
    <scope>NUCLEOTIDE SEQUENCE [LARGE SCALE GENOMIC DNA]</scope>
    <source>
        <strain evidence="1">DO16091913</strain>
        <tissue evidence="1">Muscle</tissue>
    </source>
</reference>
<keyword evidence="1" id="KW-0418">Kinase</keyword>
<dbReference type="EMBL" id="QXTE01000181">
    <property type="protein sequence ID" value="TFK02641.1"/>
    <property type="molecule type" value="Genomic_DNA"/>
</dbReference>
<protein>
    <submittedName>
        <fullName evidence="1">Protein kinase C epsilon type-like</fullName>
    </submittedName>
</protein>
<keyword evidence="2" id="KW-1185">Reference proteome</keyword>
<dbReference type="Proteomes" id="UP000297703">
    <property type="component" value="Unassembled WGS sequence"/>
</dbReference>
<evidence type="ECO:0000313" key="2">
    <source>
        <dbReference type="Proteomes" id="UP000297703"/>
    </source>
</evidence>
<dbReference type="AlphaFoldDB" id="A0A4D9DX87"/>
<accession>A0A4D9DX87</accession>
<dbReference type="GO" id="GO:0016301">
    <property type="term" value="F:kinase activity"/>
    <property type="evidence" value="ECO:0007669"/>
    <property type="project" value="UniProtKB-KW"/>
</dbReference>
<keyword evidence="1" id="KW-0808">Transferase</keyword>
<proteinExistence type="predicted"/>
<evidence type="ECO:0000313" key="1">
    <source>
        <dbReference type="EMBL" id="TFK02641.1"/>
    </source>
</evidence>
<sequence length="103" mass="11615">MCQPVENPGPLRFPCVIPTIHCTFQNFLEVITVRCIIFHSVLEIEGQHVTFLLNPYLGKTPIDVNELQFCLNKDLGFCPLSLFVLLLKPNPALSSYHHPGKVV</sequence>